<feature type="transmembrane region" description="Helical" evidence="16">
    <location>
        <begin position="436"/>
        <end position="458"/>
    </location>
</feature>
<dbReference type="Pfam" id="PF08276">
    <property type="entry name" value="PAN_2"/>
    <property type="match status" value="1"/>
</dbReference>
<dbReference type="PROSITE" id="PS50927">
    <property type="entry name" value="BULB_LECTIN"/>
    <property type="match status" value="1"/>
</dbReference>
<dbReference type="Proteomes" id="UP000323597">
    <property type="component" value="Chromosome A01"/>
</dbReference>
<evidence type="ECO:0000256" key="16">
    <source>
        <dbReference type="SAM" id="Phobius"/>
    </source>
</evidence>
<reference evidence="21 22" key="1">
    <citation type="submission" date="2019-07" db="EMBL/GenBank/DDBJ databases">
        <title>WGS assembly of Gossypium mustelinum.</title>
        <authorList>
            <person name="Chen Z.J."/>
            <person name="Sreedasyam A."/>
            <person name="Ando A."/>
            <person name="Song Q."/>
            <person name="De L."/>
            <person name="Hulse-Kemp A."/>
            <person name="Ding M."/>
            <person name="Ye W."/>
            <person name="Kirkbride R."/>
            <person name="Jenkins J."/>
            <person name="Plott C."/>
            <person name="Lovell J."/>
            <person name="Lin Y.-M."/>
            <person name="Vaughn R."/>
            <person name="Liu B."/>
            <person name="Li W."/>
            <person name="Simpson S."/>
            <person name="Scheffler B."/>
            <person name="Saski C."/>
            <person name="Grover C."/>
            <person name="Hu G."/>
            <person name="Conover J."/>
            <person name="Carlson J."/>
            <person name="Shu S."/>
            <person name="Boston L."/>
            <person name="Williams M."/>
            <person name="Peterson D."/>
            <person name="Mcgee K."/>
            <person name="Jones D."/>
            <person name="Wendel J."/>
            <person name="Stelly D."/>
            <person name="Grimwood J."/>
            <person name="Schmutz J."/>
        </authorList>
    </citation>
    <scope>NUCLEOTIDE SEQUENCE [LARGE SCALE GENOMIC DNA]</scope>
    <source>
        <strain evidence="21">1408120.09</strain>
    </source>
</reference>
<dbReference type="InterPro" id="IPR021820">
    <property type="entry name" value="S-locus_recpt_kinase_C"/>
</dbReference>
<dbReference type="GO" id="GO:0016020">
    <property type="term" value="C:membrane"/>
    <property type="evidence" value="ECO:0007669"/>
    <property type="project" value="UniProtKB-SubCell"/>
</dbReference>
<dbReference type="GO" id="GO:0004674">
    <property type="term" value="F:protein serine/threonine kinase activity"/>
    <property type="evidence" value="ECO:0007669"/>
    <property type="project" value="UniProtKB-KW"/>
</dbReference>
<dbReference type="AlphaFoldDB" id="A0A5D3AES1"/>
<feature type="domain" description="Bulb-type lectin" evidence="19">
    <location>
        <begin position="18"/>
        <end position="140"/>
    </location>
</feature>
<evidence type="ECO:0000256" key="3">
    <source>
        <dbReference type="ARBA" id="ARBA00022679"/>
    </source>
</evidence>
<dbReference type="FunFam" id="2.90.10.10:FF:000004">
    <property type="entry name" value="G-type lectin S-receptor-like serine/threonine-protein kinase"/>
    <property type="match status" value="1"/>
</dbReference>
<dbReference type="Pfam" id="PF07714">
    <property type="entry name" value="PK_Tyr_Ser-Thr"/>
    <property type="match status" value="1"/>
</dbReference>
<dbReference type="EC" id="2.7.11.1" evidence="15"/>
<dbReference type="Pfam" id="PF11883">
    <property type="entry name" value="DUF3403"/>
    <property type="match status" value="1"/>
</dbReference>
<evidence type="ECO:0000256" key="11">
    <source>
        <dbReference type="ARBA" id="ARBA00023157"/>
    </source>
</evidence>
<keyword evidence="12" id="KW-0325">Glycoprotein</keyword>
<comment type="catalytic activity">
    <reaction evidence="13 15">
        <text>L-threonyl-[protein] + ATP = O-phospho-L-threonyl-[protein] + ADP + H(+)</text>
        <dbReference type="Rhea" id="RHEA:46608"/>
        <dbReference type="Rhea" id="RHEA-COMP:11060"/>
        <dbReference type="Rhea" id="RHEA-COMP:11605"/>
        <dbReference type="ChEBI" id="CHEBI:15378"/>
        <dbReference type="ChEBI" id="CHEBI:30013"/>
        <dbReference type="ChEBI" id="CHEBI:30616"/>
        <dbReference type="ChEBI" id="CHEBI:61977"/>
        <dbReference type="ChEBI" id="CHEBI:456216"/>
        <dbReference type="EC" id="2.7.11.1"/>
    </reaction>
</comment>
<comment type="catalytic activity">
    <reaction evidence="14 15">
        <text>L-seryl-[protein] + ATP = O-phospho-L-seryl-[protein] + ADP + H(+)</text>
        <dbReference type="Rhea" id="RHEA:17989"/>
        <dbReference type="Rhea" id="RHEA-COMP:9863"/>
        <dbReference type="Rhea" id="RHEA-COMP:11604"/>
        <dbReference type="ChEBI" id="CHEBI:15378"/>
        <dbReference type="ChEBI" id="CHEBI:29999"/>
        <dbReference type="ChEBI" id="CHEBI:30616"/>
        <dbReference type="ChEBI" id="CHEBI:83421"/>
        <dbReference type="ChEBI" id="CHEBI:456216"/>
        <dbReference type="EC" id="2.7.11.1"/>
    </reaction>
</comment>
<dbReference type="PROSITE" id="PS50011">
    <property type="entry name" value="PROTEIN_KINASE_DOM"/>
    <property type="match status" value="1"/>
</dbReference>
<keyword evidence="11" id="KW-1015">Disulfide bond</keyword>
<dbReference type="InterPro" id="IPR001245">
    <property type="entry name" value="Ser-Thr/Tyr_kinase_cat_dom"/>
</dbReference>
<evidence type="ECO:0000256" key="2">
    <source>
        <dbReference type="ARBA" id="ARBA00022527"/>
    </source>
</evidence>
<evidence type="ECO:0000256" key="8">
    <source>
        <dbReference type="ARBA" id="ARBA00022840"/>
    </source>
</evidence>
<evidence type="ECO:0000256" key="10">
    <source>
        <dbReference type="ARBA" id="ARBA00023136"/>
    </source>
</evidence>
<dbReference type="Gene3D" id="3.50.4.10">
    <property type="entry name" value="Hepatocyte Growth Factor"/>
    <property type="match status" value="1"/>
</dbReference>
<dbReference type="GO" id="GO:0005524">
    <property type="term" value="F:ATP binding"/>
    <property type="evidence" value="ECO:0007669"/>
    <property type="project" value="UniProtKB-KW"/>
</dbReference>
<dbReference type="FunFam" id="3.30.200.20:FF:000195">
    <property type="entry name" value="G-type lectin S-receptor-like serine/threonine-protein kinase"/>
    <property type="match status" value="1"/>
</dbReference>
<dbReference type="InterPro" id="IPR036426">
    <property type="entry name" value="Bulb-type_lectin_dom_sf"/>
</dbReference>
<name>A0A5D3AES1_GOSMU</name>
<keyword evidence="3 15" id="KW-0808">Transferase</keyword>
<protein>
    <recommendedName>
        <fullName evidence="15">Receptor-like serine/threonine-protein kinase</fullName>
        <ecNumber evidence="15">2.7.11.1</ecNumber>
    </recommendedName>
</protein>
<dbReference type="SMART" id="SM00220">
    <property type="entry name" value="S_TKc"/>
    <property type="match status" value="1"/>
</dbReference>
<keyword evidence="4 16" id="KW-0812">Transmembrane</keyword>
<dbReference type="SMART" id="SM00473">
    <property type="entry name" value="PAN_AP"/>
    <property type="match status" value="1"/>
</dbReference>
<dbReference type="PIRSF" id="PIRSF000641">
    <property type="entry name" value="SRK"/>
    <property type="match status" value="1"/>
</dbReference>
<keyword evidence="22" id="KW-1185">Reference proteome</keyword>
<dbReference type="InterPro" id="IPR003609">
    <property type="entry name" value="Pan_app"/>
</dbReference>
<evidence type="ECO:0000256" key="12">
    <source>
        <dbReference type="ARBA" id="ARBA00023180"/>
    </source>
</evidence>
<dbReference type="SMART" id="SM00108">
    <property type="entry name" value="B_lectin"/>
    <property type="match status" value="1"/>
</dbReference>
<keyword evidence="7 15" id="KW-0418">Kinase</keyword>
<evidence type="ECO:0000259" key="20">
    <source>
        <dbReference type="PROSITE" id="PS50948"/>
    </source>
</evidence>
<dbReference type="SUPFAM" id="SSF56112">
    <property type="entry name" value="Protein kinase-like (PK-like)"/>
    <property type="match status" value="1"/>
</dbReference>
<keyword evidence="8 15" id="KW-0067">ATP-binding</keyword>
<dbReference type="EMBL" id="CM017636">
    <property type="protein sequence ID" value="TYJ48591.1"/>
    <property type="molecule type" value="Genomic_DNA"/>
</dbReference>
<dbReference type="PROSITE" id="PS00108">
    <property type="entry name" value="PROTEIN_KINASE_ST"/>
    <property type="match status" value="1"/>
</dbReference>
<accession>A0A5D3AES1</accession>
<dbReference type="InterPro" id="IPR000858">
    <property type="entry name" value="S_locus_glycoprot_dom"/>
</dbReference>
<dbReference type="Pfam" id="PF01453">
    <property type="entry name" value="B_lectin"/>
    <property type="match status" value="1"/>
</dbReference>
<keyword evidence="10 16" id="KW-0472">Membrane</keyword>
<feature type="domain" description="Apple" evidence="20">
    <location>
        <begin position="336"/>
        <end position="419"/>
    </location>
</feature>
<evidence type="ECO:0000259" key="18">
    <source>
        <dbReference type="PROSITE" id="PS50011"/>
    </source>
</evidence>
<dbReference type="InterPro" id="IPR008271">
    <property type="entry name" value="Ser/Thr_kinase_AS"/>
</dbReference>
<dbReference type="Pfam" id="PF00954">
    <property type="entry name" value="S_locus_glycop"/>
    <property type="match status" value="1"/>
</dbReference>
<organism evidence="21 22">
    <name type="scientific">Gossypium mustelinum</name>
    <name type="common">Cotton</name>
    <name type="synonym">Gossypium caicoense</name>
    <dbReference type="NCBI Taxonomy" id="34275"/>
    <lineage>
        <taxon>Eukaryota</taxon>
        <taxon>Viridiplantae</taxon>
        <taxon>Streptophyta</taxon>
        <taxon>Embryophyta</taxon>
        <taxon>Tracheophyta</taxon>
        <taxon>Spermatophyta</taxon>
        <taxon>Magnoliopsida</taxon>
        <taxon>eudicotyledons</taxon>
        <taxon>Gunneridae</taxon>
        <taxon>Pentapetalae</taxon>
        <taxon>rosids</taxon>
        <taxon>malvids</taxon>
        <taxon>Malvales</taxon>
        <taxon>Malvaceae</taxon>
        <taxon>Malvoideae</taxon>
        <taxon>Gossypium</taxon>
    </lineage>
</organism>
<dbReference type="CDD" id="cd01098">
    <property type="entry name" value="PAN_AP_plant"/>
    <property type="match status" value="1"/>
</dbReference>
<evidence type="ECO:0000256" key="6">
    <source>
        <dbReference type="ARBA" id="ARBA00022741"/>
    </source>
</evidence>
<feature type="chain" id="PRO_5022709574" description="Receptor-like serine/threonine-protein kinase" evidence="17">
    <location>
        <begin position="18"/>
        <end position="808"/>
    </location>
</feature>
<keyword evidence="9 16" id="KW-1133">Transmembrane helix</keyword>
<dbReference type="PROSITE" id="PS50948">
    <property type="entry name" value="PAN"/>
    <property type="match status" value="1"/>
</dbReference>
<comment type="subcellular location">
    <subcellularLocation>
        <location evidence="1">Membrane</location>
        <topology evidence="1">Single-pass type I membrane protein</topology>
    </subcellularLocation>
</comment>
<keyword evidence="6 15" id="KW-0547">Nucleotide-binding</keyword>
<feature type="domain" description="Protein kinase" evidence="18">
    <location>
        <begin position="491"/>
        <end position="768"/>
    </location>
</feature>
<dbReference type="Gene3D" id="3.30.200.20">
    <property type="entry name" value="Phosphorylase Kinase, domain 1"/>
    <property type="match status" value="1"/>
</dbReference>
<evidence type="ECO:0000256" key="9">
    <source>
        <dbReference type="ARBA" id="ARBA00022989"/>
    </source>
</evidence>
<dbReference type="InterPro" id="IPR024171">
    <property type="entry name" value="SRK-like_kinase"/>
</dbReference>
<evidence type="ECO:0000256" key="4">
    <source>
        <dbReference type="ARBA" id="ARBA00022692"/>
    </source>
</evidence>
<evidence type="ECO:0000313" key="22">
    <source>
        <dbReference type="Proteomes" id="UP000323597"/>
    </source>
</evidence>
<dbReference type="SUPFAM" id="SSF51110">
    <property type="entry name" value="alpha-D-mannose-specific plant lectins"/>
    <property type="match status" value="1"/>
</dbReference>
<dbReference type="CDD" id="cd00028">
    <property type="entry name" value="B_lectin"/>
    <property type="match status" value="1"/>
</dbReference>
<evidence type="ECO:0000256" key="15">
    <source>
        <dbReference type="PIRNR" id="PIRNR000641"/>
    </source>
</evidence>
<dbReference type="GO" id="GO:0048544">
    <property type="term" value="P:recognition of pollen"/>
    <property type="evidence" value="ECO:0007669"/>
    <property type="project" value="InterPro"/>
</dbReference>
<dbReference type="GO" id="GO:0106310">
    <property type="term" value="F:protein serine kinase activity"/>
    <property type="evidence" value="ECO:0007669"/>
    <property type="project" value="RHEA"/>
</dbReference>
<dbReference type="InterPro" id="IPR011009">
    <property type="entry name" value="Kinase-like_dom_sf"/>
</dbReference>
<dbReference type="InterPro" id="IPR000719">
    <property type="entry name" value="Prot_kinase_dom"/>
</dbReference>
<dbReference type="PANTHER" id="PTHR32444:SF183">
    <property type="entry name" value="APPLE DOMAIN-CONTAINING PROTEIN"/>
    <property type="match status" value="1"/>
</dbReference>
<evidence type="ECO:0000256" key="5">
    <source>
        <dbReference type="ARBA" id="ARBA00022729"/>
    </source>
</evidence>
<sequence length="808" mass="91264">MVLFLCLLLFFTTTTLALNTIPPGQSIKDGETLVSAGGSFELGFFSPRNSKSRYVGIWYKKVSTGTVVWVANRETPVSDASGVLSINHNGILSIMNRTKGIVWSSNTSRNAVEETIAQLLDSGNFVVKDRNDSDPTNFLWQSFDYPCDTFLPGMKLGRNFVTGFDWHISSWKSMQNPAPGLYSIRTDPQGLPQFVLKNGTEILFRAGPWNGAYLSGRTLPTVNPIYSFEFVWNENEIYYEYEVQNHSVYTRYLLNPSGLIQRTIWNERKKDWEVFATSQVDQCSIYAYCGPYATCNTNESPPCKCLEGFLHRSASPEDINSVDWSNGCTRRTPLACEGGDSFLKQTGLRIPDTSKSWADVSIDLKECEKLCLKNCSCTAYTNLDIREGGRGCLLWYGDLTDISELNEGGQDLYIRLATCDLNHIQNKGKTKEKQKAAIIAISVIITSGMMLLALWLYVRRKKLRKTGEHGKEDLELPVFDFATVATATNNFLSNNILGQGGFGPVYKGTLIEGQEIAVKRLSKNSGQGLEEFKNEVTLISKLQHRNLVKLFGCCIRRDEKMLIYEYMPNKSLDYFIFDQTRSKLLDWRIRMHIIDGIARGVLYLHHDSILRIIHRDLKASNILLDNNMNPKISDFGLARKFGLDQTRAKTRRVVGTYGYMSPEYALDGLFSMKSDVFSFGVLVLEILSGKKNRGFSHPEHDYNLLGHAWTLWMGKRPLELIDTAFGDLYNATEVLRCINVGLLCVQQSPPDRPNMSLVLLMLCGDSVLPQPKQPGFFIERNLPMTDSISEKNEMFSIYESTITSLEPR</sequence>
<dbReference type="InterPro" id="IPR001480">
    <property type="entry name" value="Bulb-type_lectin_dom"/>
</dbReference>
<feature type="signal peptide" evidence="17">
    <location>
        <begin position="1"/>
        <end position="17"/>
    </location>
</feature>
<comment type="similarity">
    <text evidence="15">Belongs to the protein kinase superfamily. Ser/Thr protein kinase family.</text>
</comment>
<evidence type="ECO:0000259" key="19">
    <source>
        <dbReference type="PROSITE" id="PS50927"/>
    </source>
</evidence>
<dbReference type="Gene3D" id="2.90.10.10">
    <property type="entry name" value="Bulb-type lectin domain"/>
    <property type="match status" value="1"/>
</dbReference>
<evidence type="ECO:0000256" key="14">
    <source>
        <dbReference type="ARBA" id="ARBA00048679"/>
    </source>
</evidence>
<dbReference type="Gene3D" id="1.10.510.10">
    <property type="entry name" value="Transferase(Phosphotransferase) domain 1"/>
    <property type="match status" value="1"/>
</dbReference>
<evidence type="ECO:0000256" key="17">
    <source>
        <dbReference type="SAM" id="SignalP"/>
    </source>
</evidence>
<evidence type="ECO:0000256" key="1">
    <source>
        <dbReference type="ARBA" id="ARBA00004479"/>
    </source>
</evidence>
<keyword evidence="2 15" id="KW-0723">Serine/threonine-protein kinase</keyword>
<evidence type="ECO:0000313" key="21">
    <source>
        <dbReference type="EMBL" id="TYJ48591.1"/>
    </source>
</evidence>
<keyword evidence="5 17" id="KW-0732">Signal</keyword>
<dbReference type="PANTHER" id="PTHR32444">
    <property type="entry name" value="BULB-TYPE LECTIN DOMAIN-CONTAINING PROTEIN"/>
    <property type="match status" value="1"/>
</dbReference>
<dbReference type="CDD" id="cd14066">
    <property type="entry name" value="STKc_IRAK"/>
    <property type="match status" value="1"/>
</dbReference>
<proteinExistence type="inferred from homology"/>
<dbReference type="FunFam" id="1.10.510.10:FF:000060">
    <property type="entry name" value="G-type lectin S-receptor-like serine/threonine-protein kinase"/>
    <property type="match status" value="1"/>
</dbReference>
<evidence type="ECO:0000256" key="13">
    <source>
        <dbReference type="ARBA" id="ARBA00047899"/>
    </source>
</evidence>
<evidence type="ECO:0000256" key="7">
    <source>
        <dbReference type="ARBA" id="ARBA00022777"/>
    </source>
</evidence>
<gene>
    <name evidence="21" type="ORF">E1A91_A01G073400v1</name>
</gene>